<name>A0AAW0CX12_9AGAR</name>
<reference evidence="3 4" key="1">
    <citation type="submission" date="2024-01" db="EMBL/GenBank/DDBJ databases">
        <title>A draft genome for a cacao thread blight-causing isolate of Paramarasmius palmivorus.</title>
        <authorList>
            <person name="Baruah I.K."/>
            <person name="Bukari Y."/>
            <person name="Amoako-Attah I."/>
            <person name="Meinhardt L.W."/>
            <person name="Bailey B.A."/>
            <person name="Cohen S.P."/>
        </authorList>
    </citation>
    <scope>NUCLEOTIDE SEQUENCE [LARGE SCALE GENOMIC DNA]</scope>
    <source>
        <strain evidence="3 4">GH-12</strain>
    </source>
</reference>
<evidence type="ECO:0000256" key="1">
    <source>
        <dbReference type="SAM" id="MobiDB-lite"/>
    </source>
</evidence>
<evidence type="ECO:0000256" key="2">
    <source>
        <dbReference type="SAM" id="Phobius"/>
    </source>
</evidence>
<comment type="caution">
    <text evidence="3">The sequence shown here is derived from an EMBL/GenBank/DDBJ whole genome shotgun (WGS) entry which is preliminary data.</text>
</comment>
<feature type="compositionally biased region" description="Low complexity" evidence="1">
    <location>
        <begin position="194"/>
        <end position="210"/>
    </location>
</feature>
<dbReference type="AlphaFoldDB" id="A0AAW0CX12"/>
<feature type="transmembrane region" description="Helical" evidence="2">
    <location>
        <begin position="6"/>
        <end position="36"/>
    </location>
</feature>
<accession>A0AAW0CX12</accession>
<keyword evidence="2" id="KW-0472">Membrane</keyword>
<keyword evidence="2" id="KW-0812">Transmembrane</keyword>
<evidence type="ECO:0000313" key="4">
    <source>
        <dbReference type="Proteomes" id="UP001383192"/>
    </source>
</evidence>
<organism evidence="3 4">
    <name type="scientific">Paramarasmius palmivorus</name>
    <dbReference type="NCBI Taxonomy" id="297713"/>
    <lineage>
        <taxon>Eukaryota</taxon>
        <taxon>Fungi</taxon>
        <taxon>Dikarya</taxon>
        <taxon>Basidiomycota</taxon>
        <taxon>Agaricomycotina</taxon>
        <taxon>Agaricomycetes</taxon>
        <taxon>Agaricomycetidae</taxon>
        <taxon>Agaricales</taxon>
        <taxon>Marasmiineae</taxon>
        <taxon>Marasmiaceae</taxon>
        <taxon>Paramarasmius</taxon>
    </lineage>
</organism>
<evidence type="ECO:0008006" key="5">
    <source>
        <dbReference type="Google" id="ProtNLM"/>
    </source>
</evidence>
<sequence length="280" mass="31159">MASSVALMFAANLATIGGHLAEMISIFVNTVIGYFWTRRRRRSPLSDFDVVDPPTLSRETTNTICVLSEAVVELDAILENLEGVTKEAKKQKHFVALLQEHRSLEAAVSNLTCSLKQDSIDVEGTSRQEAWNLSRKVKLLKLEGDMISFESRRLRVYDFQDSLSTRALDSLDLEAGILQANRSTMASQALEDPSANSSITISESSGNSSAVPESQSRTSTGAFGNIEREVVELVPHANEDGPLKPTKGDKEMKLEYPYHRRFHRQRRMAPDLNFGITQND</sequence>
<gene>
    <name evidence="3" type="ORF">VNI00_008513</name>
</gene>
<dbReference type="Proteomes" id="UP001383192">
    <property type="component" value="Unassembled WGS sequence"/>
</dbReference>
<dbReference type="EMBL" id="JAYKXP010000029">
    <property type="protein sequence ID" value="KAK7043159.1"/>
    <property type="molecule type" value="Genomic_DNA"/>
</dbReference>
<feature type="region of interest" description="Disordered" evidence="1">
    <location>
        <begin position="187"/>
        <end position="224"/>
    </location>
</feature>
<protein>
    <recommendedName>
        <fullName evidence="5">Fungal N-terminal domain-containing protein</fullName>
    </recommendedName>
</protein>
<keyword evidence="2" id="KW-1133">Transmembrane helix</keyword>
<proteinExistence type="predicted"/>
<keyword evidence="4" id="KW-1185">Reference proteome</keyword>
<feature type="compositionally biased region" description="Polar residues" evidence="1">
    <location>
        <begin position="211"/>
        <end position="222"/>
    </location>
</feature>
<evidence type="ECO:0000313" key="3">
    <source>
        <dbReference type="EMBL" id="KAK7043159.1"/>
    </source>
</evidence>